<dbReference type="InterPro" id="IPR045865">
    <property type="entry name" value="ACT-like_dom_sf"/>
</dbReference>
<dbReference type="EMBL" id="BQMJ01000069">
    <property type="protein sequence ID" value="GJQ15437.1"/>
    <property type="molecule type" value="Genomic_DNA"/>
</dbReference>
<dbReference type="InterPro" id="IPR040217">
    <property type="entry name" value="ACR1-12"/>
</dbReference>
<evidence type="ECO:0000259" key="2">
    <source>
        <dbReference type="PROSITE" id="PS51671"/>
    </source>
</evidence>
<dbReference type="PANTHER" id="PTHR31096">
    <property type="entry name" value="ACT DOMAIN-CONTAINING PROTEIN ACR4-RELATED"/>
    <property type="match status" value="1"/>
</dbReference>
<dbReference type="SUPFAM" id="SSF55021">
    <property type="entry name" value="ACT-like"/>
    <property type="match status" value="2"/>
</dbReference>
<feature type="domain" description="ACT" evidence="2">
    <location>
        <begin position="219"/>
        <end position="304"/>
    </location>
</feature>
<proteinExistence type="predicted"/>
<gene>
    <name evidence="3" type="ORF">GpartN1_g7228.t1</name>
</gene>
<reference evidence="3" key="1">
    <citation type="journal article" date="2022" name="Proc. Natl. Acad. Sci. U.S.A.">
        <title>Life cycle and functional genomics of the unicellular red alga Galdieria for elucidating algal and plant evolution and industrial use.</title>
        <authorList>
            <person name="Hirooka S."/>
            <person name="Itabashi T."/>
            <person name="Ichinose T.M."/>
            <person name="Onuma R."/>
            <person name="Fujiwara T."/>
            <person name="Yamashita S."/>
            <person name="Jong L.W."/>
            <person name="Tomita R."/>
            <person name="Iwane A.H."/>
            <person name="Miyagishima S.Y."/>
        </authorList>
    </citation>
    <scope>NUCLEOTIDE SEQUENCE</scope>
    <source>
        <strain evidence="3">NBRC 102759</strain>
    </source>
</reference>
<dbReference type="Proteomes" id="UP001061958">
    <property type="component" value="Unassembled WGS sequence"/>
</dbReference>
<sequence length="402" mass="46167">MDSEYPMETCDIAFEVGERDTWVIIKCKDRSGLLLDIIHTLVHFNLSIHSAIIETLQDGSIQDRFGIRRKEDGSKITLREELEPLRNALERVIGEKPIRVFWKQNMDIFQVLHIVCPERSHLLGDLVSLLENEKLWVKACEVVTSDSSDIWICFCDPNNQLIIDHDKIKRLIDEIVGVIEDPSKVGRLNRKHKVAESLHSQHEYGGRIVIDNSSGPFTTIAVNTDDRFGLLYDLVLALSRGGYSIISANITTREDIEKPENVKAYDIFEISDENGEKIGNTLEELNQLRQSLMDACTHPALIDRRDNHIVVELCYSRQMKCIHGITQGLKNMGLVVQRAMIRSERTAFVHDKLYIRRDSVTEWDMEERKDVETKVTETLIAKLLNIPIYEVEETFRNGTIIV</sequence>
<dbReference type="PANTHER" id="PTHR31096:SF65">
    <property type="entry name" value="ACT DOMAIN-CONTAINING PROTEIN ACR9"/>
    <property type="match status" value="1"/>
</dbReference>
<dbReference type="InterPro" id="IPR002912">
    <property type="entry name" value="ACT_dom"/>
</dbReference>
<organism evidence="3 4">
    <name type="scientific">Galdieria partita</name>
    <dbReference type="NCBI Taxonomy" id="83374"/>
    <lineage>
        <taxon>Eukaryota</taxon>
        <taxon>Rhodophyta</taxon>
        <taxon>Bangiophyceae</taxon>
        <taxon>Galdieriales</taxon>
        <taxon>Galdieriaceae</taxon>
        <taxon>Galdieria</taxon>
    </lineage>
</organism>
<comment type="caution">
    <text evidence="3">The sequence shown here is derived from an EMBL/GenBank/DDBJ whole genome shotgun (WGS) entry which is preliminary data.</text>
</comment>
<evidence type="ECO:0000313" key="3">
    <source>
        <dbReference type="EMBL" id="GJQ15437.1"/>
    </source>
</evidence>
<protein>
    <recommendedName>
        <fullName evidence="2">ACT domain-containing protein</fullName>
    </recommendedName>
</protein>
<accession>A0A9C7Q4N2</accession>
<dbReference type="OrthoDB" id="515240at2759"/>
<keyword evidence="4" id="KW-1185">Reference proteome</keyword>
<dbReference type="PROSITE" id="PS51671">
    <property type="entry name" value="ACT"/>
    <property type="match status" value="2"/>
</dbReference>
<dbReference type="CDD" id="cd04873">
    <property type="entry name" value="ACT_UUR-ACR-like"/>
    <property type="match status" value="1"/>
</dbReference>
<reference evidence="3" key="2">
    <citation type="submission" date="2022-01" db="EMBL/GenBank/DDBJ databases">
        <authorList>
            <person name="Hirooka S."/>
            <person name="Miyagishima S.Y."/>
        </authorList>
    </citation>
    <scope>NUCLEOTIDE SEQUENCE</scope>
    <source>
        <strain evidence="3">NBRC 102759</strain>
    </source>
</reference>
<name>A0A9C7Q4N2_9RHOD</name>
<keyword evidence="1" id="KW-0677">Repeat</keyword>
<evidence type="ECO:0000256" key="1">
    <source>
        <dbReference type="ARBA" id="ARBA00022737"/>
    </source>
</evidence>
<evidence type="ECO:0000313" key="4">
    <source>
        <dbReference type="Proteomes" id="UP001061958"/>
    </source>
</evidence>
<feature type="domain" description="ACT" evidence="2">
    <location>
        <begin position="22"/>
        <end position="103"/>
    </location>
</feature>
<dbReference type="AlphaFoldDB" id="A0A9C7Q4N2"/>